<dbReference type="Proteomes" id="UP000008810">
    <property type="component" value="Chromosome 2"/>
</dbReference>
<gene>
    <name evidence="2" type="ORF">BRADI_2g46112v3</name>
</gene>
<reference evidence="2" key="2">
    <citation type="submission" date="2017-06" db="EMBL/GenBank/DDBJ databases">
        <title>WGS assembly of Brachypodium distachyon.</title>
        <authorList>
            <consortium name="The International Brachypodium Initiative"/>
            <person name="Lucas S."/>
            <person name="Harmon-Smith M."/>
            <person name="Lail K."/>
            <person name="Tice H."/>
            <person name="Grimwood J."/>
            <person name="Bruce D."/>
            <person name="Barry K."/>
            <person name="Shu S."/>
            <person name="Lindquist E."/>
            <person name="Wang M."/>
            <person name="Pitluck S."/>
            <person name="Vogel J.P."/>
            <person name="Garvin D.F."/>
            <person name="Mockler T.C."/>
            <person name="Schmutz J."/>
            <person name="Rokhsar D."/>
            <person name="Bevan M.W."/>
        </authorList>
    </citation>
    <scope>NUCLEOTIDE SEQUENCE</scope>
    <source>
        <strain evidence="2">Bd21</strain>
    </source>
</reference>
<feature type="compositionally biased region" description="Gly residues" evidence="1">
    <location>
        <begin position="54"/>
        <end position="74"/>
    </location>
</feature>
<organism evidence="2">
    <name type="scientific">Brachypodium distachyon</name>
    <name type="common">Purple false brome</name>
    <name type="synonym">Trachynia distachya</name>
    <dbReference type="NCBI Taxonomy" id="15368"/>
    <lineage>
        <taxon>Eukaryota</taxon>
        <taxon>Viridiplantae</taxon>
        <taxon>Streptophyta</taxon>
        <taxon>Embryophyta</taxon>
        <taxon>Tracheophyta</taxon>
        <taxon>Spermatophyta</taxon>
        <taxon>Magnoliopsida</taxon>
        <taxon>Liliopsida</taxon>
        <taxon>Poales</taxon>
        <taxon>Poaceae</taxon>
        <taxon>BOP clade</taxon>
        <taxon>Pooideae</taxon>
        <taxon>Stipodae</taxon>
        <taxon>Brachypodieae</taxon>
        <taxon>Brachypodium</taxon>
    </lineage>
</organism>
<dbReference type="EMBL" id="CM000881">
    <property type="protein sequence ID" value="KQK09114.1"/>
    <property type="molecule type" value="Genomic_DNA"/>
</dbReference>
<evidence type="ECO:0000313" key="3">
    <source>
        <dbReference type="EnsemblPlants" id="KQK09114"/>
    </source>
</evidence>
<sequence length="176" mass="17103">MGGRGGSPWPDPRDCRGRGGGGQGTPAVDSGADGGGRGGEMLRLGGDGVRGEDSGAGGDEGGEESGAGGGGRGGEMLRLGGDGVRGEDSGAGGDAGGEESGAGGAKPLFNIGSGNHRVPPSLESCKCDSLRQLGGCAGGTEGGGRALCQIRPCRRRQSGVSDDVASRETTHVRVLK</sequence>
<feature type="region of interest" description="Disordered" evidence="1">
    <location>
        <begin position="1"/>
        <end position="115"/>
    </location>
</feature>
<evidence type="ECO:0000256" key="1">
    <source>
        <dbReference type="SAM" id="MobiDB-lite"/>
    </source>
</evidence>
<reference evidence="3" key="3">
    <citation type="submission" date="2018-08" db="UniProtKB">
        <authorList>
            <consortium name="EnsemblPlants"/>
        </authorList>
    </citation>
    <scope>IDENTIFICATION</scope>
    <source>
        <strain evidence="3">cv. Bd21</strain>
    </source>
</reference>
<dbReference type="EnsemblPlants" id="KQK09114">
    <property type="protein sequence ID" value="KQK09114"/>
    <property type="gene ID" value="BRADI_2g46112v3"/>
</dbReference>
<dbReference type="Gramene" id="KQK09114">
    <property type="protein sequence ID" value="KQK09114"/>
    <property type="gene ID" value="BRADI_2g46112v3"/>
</dbReference>
<keyword evidence="4" id="KW-1185">Reference proteome</keyword>
<proteinExistence type="predicted"/>
<dbReference type="AlphaFoldDB" id="A0A0Q3R6W2"/>
<accession>A0A0Q3R6W2</accession>
<reference evidence="2 3" key="1">
    <citation type="journal article" date="2010" name="Nature">
        <title>Genome sequencing and analysis of the model grass Brachypodium distachyon.</title>
        <authorList>
            <consortium name="International Brachypodium Initiative"/>
        </authorList>
    </citation>
    <scope>NUCLEOTIDE SEQUENCE [LARGE SCALE GENOMIC DNA]</scope>
    <source>
        <strain evidence="2 3">Bd21</strain>
    </source>
</reference>
<name>A0A0Q3R6W2_BRADI</name>
<feature type="compositionally biased region" description="Gly residues" evidence="1">
    <location>
        <begin position="89"/>
        <end position="104"/>
    </location>
</feature>
<protein>
    <submittedName>
        <fullName evidence="2 3">Uncharacterized protein</fullName>
    </submittedName>
</protein>
<evidence type="ECO:0000313" key="2">
    <source>
        <dbReference type="EMBL" id="KQK09114.1"/>
    </source>
</evidence>
<evidence type="ECO:0000313" key="4">
    <source>
        <dbReference type="Proteomes" id="UP000008810"/>
    </source>
</evidence>
<dbReference type="InParanoid" id="A0A0Q3R6W2"/>